<dbReference type="PANTHER" id="PTHR10434">
    <property type="entry name" value="1-ACYL-SN-GLYCEROL-3-PHOSPHATE ACYLTRANSFERASE"/>
    <property type="match status" value="1"/>
</dbReference>
<keyword evidence="7" id="KW-0472">Membrane</keyword>
<evidence type="ECO:0000256" key="1">
    <source>
        <dbReference type="ARBA" id="ARBA00005189"/>
    </source>
</evidence>
<dbReference type="Pfam" id="PF01553">
    <property type="entry name" value="Acyltransferase"/>
    <property type="match status" value="1"/>
</dbReference>
<reference evidence="9" key="2">
    <citation type="submission" date="2020-09" db="EMBL/GenBank/DDBJ databases">
        <authorList>
            <person name="Sun Q."/>
            <person name="Zhou Y."/>
        </authorList>
    </citation>
    <scope>NUCLEOTIDE SEQUENCE</scope>
    <source>
        <strain evidence="9">CGMCC 4.7201</strain>
    </source>
</reference>
<reference evidence="9" key="1">
    <citation type="journal article" date="2014" name="Int. J. Syst. Evol. Microbiol.">
        <title>Complete genome sequence of Corynebacterium casei LMG S-19264T (=DSM 44701T), isolated from a smear-ripened cheese.</title>
        <authorList>
            <consortium name="US DOE Joint Genome Institute (JGI-PGF)"/>
            <person name="Walter F."/>
            <person name="Albersmeier A."/>
            <person name="Kalinowski J."/>
            <person name="Ruckert C."/>
        </authorList>
    </citation>
    <scope>NUCLEOTIDE SEQUENCE</scope>
    <source>
        <strain evidence="9">CGMCC 4.7201</strain>
    </source>
</reference>
<dbReference type="SUPFAM" id="SSF69593">
    <property type="entry name" value="Glycerol-3-phosphate (1)-acyltransferase"/>
    <property type="match status" value="1"/>
</dbReference>
<dbReference type="AlphaFoldDB" id="A0A917ZVC7"/>
<keyword evidence="7" id="KW-1133">Transmembrane helix</keyword>
<keyword evidence="3" id="KW-0808">Transferase</keyword>
<name>A0A917ZVC7_9ACTN</name>
<keyword evidence="4" id="KW-0443">Lipid metabolism</keyword>
<feature type="region of interest" description="Disordered" evidence="6">
    <location>
        <begin position="262"/>
        <end position="288"/>
    </location>
</feature>
<sequence>MSAWSPVGPCTPLACLDDSATAVVGRAHRIARWTAGGAVIVLGVVLSPLVRRLGAARRDRLIRLWTRSVARGFGVRVRVPAPVPSPTGLLVVANHVSWLDILLLAAARPGRMVAKKEIGGWPVIGRLAGRGGTLFIDRDRLRTLPDTVAEVAHVLRGSGAVAAFPEGSTWCGRRQGRFRPALFQAALDAGAGVQPVLIRYLLADGRPTTAPAFVGEDTLLDSVRRVVATRGLVAEVVALPVIPAGAHQERRSLARAAEAAVYSATGGPPPPLEERGHVERERAVAGVQ</sequence>
<dbReference type="GO" id="GO:0006654">
    <property type="term" value="P:phosphatidic acid biosynthetic process"/>
    <property type="evidence" value="ECO:0007669"/>
    <property type="project" value="TreeGrafter"/>
</dbReference>
<evidence type="ECO:0000256" key="4">
    <source>
        <dbReference type="ARBA" id="ARBA00023098"/>
    </source>
</evidence>
<feature type="compositionally biased region" description="Basic and acidic residues" evidence="6">
    <location>
        <begin position="272"/>
        <end position="288"/>
    </location>
</feature>
<dbReference type="GO" id="GO:0003841">
    <property type="term" value="F:1-acylglycerol-3-phosphate O-acyltransferase activity"/>
    <property type="evidence" value="ECO:0007669"/>
    <property type="project" value="TreeGrafter"/>
</dbReference>
<dbReference type="Proteomes" id="UP000641932">
    <property type="component" value="Unassembled WGS sequence"/>
</dbReference>
<evidence type="ECO:0000256" key="7">
    <source>
        <dbReference type="SAM" id="Phobius"/>
    </source>
</evidence>
<dbReference type="CDD" id="cd07989">
    <property type="entry name" value="LPLAT_AGPAT-like"/>
    <property type="match status" value="1"/>
</dbReference>
<proteinExistence type="predicted"/>
<gene>
    <name evidence="9" type="ORF">GCM10012280_51250</name>
</gene>
<keyword evidence="2" id="KW-0444">Lipid biosynthesis</keyword>
<evidence type="ECO:0000313" key="9">
    <source>
        <dbReference type="EMBL" id="GGO95013.1"/>
    </source>
</evidence>
<evidence type="ECO:0000259" key="8">
    <source>
        <dbReference type="SMART" id="SM00563"/>
    </source>
</evidence>
<evidence type="ECO:0000256" key="3">
    <source>
        <dbReference type="ARBA" id="ARBA00022679"/>
    </source>
</evidence>
<evidence type="ECO:0000256" key="6">
    <source>
        <dbReference type="SAM" id="MobiDB-lite"/>
    </source>
</evidence>
<keyword evidence="5 9" id="KW-0012">Acyltransferase</keyword>
<comment type="caution">
    <text evidence="9">The sequence shown here is derived from an EMBL/GenBank/DDBJ whole genome shotgun (WGS) entry which is preliminary data.</text>
</comment>
<dbReference type="SMART" id="SM00563">
    <property type="entry name" value="PlsC"/>
    <property type="match status" value="1"/>
</dbReference>
<evidence type="ECO:0000256" key="5">
    <source>
        <dbReference type="ARBA" id="ARBA00023315"/>
    </source>
</evidence>
<dbReference type="InterPro" id="IPR002123">
    <property type="entry name" value="Plipid/glycerol_acylTrfase"/>
</dbReference>
<feature type="domain" description="Phospholipid/glycerol acyltransferase" evidence="8">
    <location>
        <begin position="89"/>
        <end position="201"/>
    </location>
</feature>
<evidence type="ECO:0000313" key="10">
    <source>
        <dbReference type="Proteomes" id="UP000641932"/>
    </source>
</evidence>
<keyword evidence="7" id="KW-0812">Transmembrane</keyword>
<protein>
    <submittedName>
        <fullName evidence="9">1-acyl-sn-glycerol-3-phosphate acyltransferase</fullName>
    </submittedName>
</protein>
<organism evidence="9 10">
    <name type="scientific">Wenjunlia tyrosinilytica</name>
    <dbReference type="NCBI Taxonomy" id="1544741"/>
    <lineage>
        <taxon>Bacteria</taxon>
        <taxon>Bacillati</taxon>
        <taxon>Actinomycetota</taxon>
        <taxon>Actinomycetes</taxon>
        <taxon>Kitasatosporales</taxon>
        <taxon>Streptomycetaceae</taxon>
        <taxon>Wenjunlia</taxon>
    </lineage>
</organism>
<comment type="pathway">
    <text evidence="1">Lipid metabolism.</text>
</comment>
<dbReference type="RefSeq" id="WP_189134144.1">
    <property type="nucleotide sequence ID" value="NZ_BMMS01000024.1"/>
</dbReference>
<accession>A0A917ZVC7</accession>
<dbReference type="PANTHER" id="PTHR10434:SF64">
    <property type="entry name" value="1-ACYL-SN-GLYCEROL-3-PHOSPHATE ACYLTRANSFERASE-RELATED"/>
    <property type="match status" value="1"/>
</dbReference>
<keyword evidence="10" id="KW-1185">Reference proteome</keyword>
<dbReference type="EMBL" id="BMMS01000024">
    <property type="protein sequence ID" value="GGO95013.1"/>
    <property type="molecule type" value="Genomic_DNA"/>
</dbReference>
<feature type="transmembrane region" description="Helical" evidence="7">
    <location>
        <begin position="30"/>
        <end position="50"/>
    </location>
</feature>
<evidence type="ECO:0000256" key="2">
    <source>
        <dbReference type="ARBA" id="ARBA00022516"/>
    </source>
</evidence>